<dbReference type="InterPro" id="IPR036397">
    <property type="entry name" value="RNaseH_sf"/>
</dbReference>
<dbReference type="GO" id="GO:0003677">
    <property type="term" value="F:DNA binding"/>
    <property type="evidence" value="ECO:0007669"/>
    <property type="project" value="InterPro"/>
</dbReference>
<keyword evidence="3" id="KW-1185">Reference proteome</keyword>
<dbReference type="PANTHER" id="PTHR23022">
    <property type="entry name" value="TRANSPOSABLE ELEMENT-RELATED"/>
    <property type="match status" value="1"/>
</dbReference>
<dbReference type="PANTHER" id="PTHR23022:SF135">
    <property type="entry name" value="SI:DKEY-77F5.3"/>
    <property type="match status" value="1"/>
</dbReference>
<dbReference type="GO" id="GO:0015074">
    <property type="term" value="P:DNA integration"/>
    <property type="evidence" value="ECO:0007669"/>
    <property type="project" value="InterPro"/>
</dbReference>
<dbReference type="Ensembl" id="ENSELUT00000107369.1">
    <property type="protein sequence ID" value="ENSELUP00000080397.1"/>
    <property type="gene ID" value="ENSELUG00000035221.1"/>
</dbReference>
<sequence length="252" mass="28423">MGYENIAKQLGEKVTTVGAIIRKWKKHKITVNLSRSGAPCNISLCGVAMIMRMVRNQLRTTREDLFNDLKAAGTIVTKKTIGNTLRREGLKSCSARKFPLLKKAHVQAHLKFSNEHLNDSEENWVKVLWSETKIKLFGINSTRCVWRRRNAAYDPKNIIPTVKHGGGNIMLWGCFSAKGTGQLHRIKGMMDGAMYHQILGENLLPSARALKMGRGRVFQHDNDPKHTAKATKQWLKKKPIKVMEWPSQPGGS</sequence>
<dbReference type="GeneTree" id="ENSGT01140000282497"/>
<proteinExistence type="predicted"/>
<dbReference type="GO" id="GO:0006313">
    <property type="term" value="P:DNA transposition"/>
    <property type="evidence" value="ECO:0007669"/>
    <property type="project" value="InterPro"/>
</dbReference>
<dbReference type="InterPro" id="IPR036388">
    <property type="entry name" value="WH-like_DNA-bd_sf"/>
</dbReference>
<dbReference type="Gene3D" id="3.30.420.10">
    <property type="entry name" value="Ribonuclease H-like superfamily/Ribonuclease H"/>
    <property type="match status" value="1"/>
</dbReference>
<dbReference type="AlphaFoldDB" id="A0AAY5KS66"/>
<evidence type="ECO:0000313" key="3">
    <source>
        <dbReference type="Proteomes" id="UP000265140"/>
    </source>
</evidence>
<evidence type="ECO:0000313" key="2">
    <source>
        <dbReference type="Ensembl" id="ENSELUP00000092008.1"/>
    </source>
</evidence>
<protein>
    <recommendedName>
        <fullName evidence="1">Transposase Tc1-like domain-containing protein</fullName>
    </recommendedName>
</protein>
<dbReference type="Gene3D" id="1.10.10.10">
    <property type="entry name" value="Winged helix-like DNA-binding domain superfamily/Winged helix DNA-binding domain"/>
    <property type="match status" value="1"/>
</dbReference>
<evidence type="ECO:0000259" key="1">
    <source>
        <dbReference type="Pfam" id="PF01498"/>
    </source>
</evidence>
<reference evidence="2" key="2">
    <citation type="submission" date="2025-05" db="UniProtKB">
        <authorList>
            <consortium name="Ensembl"/>
        </authorList>
    </citation>
    <scope>IDENTIFICATION</scope>
</reference>
<accession>A0AAY5KS66</accession>
<name>A0AAY5KS66_ESOLU</name>
<organism evidence="2 3">
    <name type="scientific">Esox lucius</name>
    <name type="common">Northern pike</name>
    <dbReference type="NCBI Taxonomy" id="8010"/>
    <lineage>
        <taxon>Eukaryota</taxon>
        <taxon>Metazoa</taxon>
        <taxon>Chordata</taxon>
        <taxon>Craniata</taxon>
        <taxon>Vertebrata</taxon>
        <taxon>Euteleostomi</taxon>
        <taxon>Actinopterygii</taxon>
        <taxon>Neopterygii</taxon>
        <taxon>Teleostei</taxon>
        <taxon>Protacanthopterygii</taxon>
        <taxon>Esociformes</taxon>
        <taxon>Esocidae</taxon>
        <taxon>Esox</taxon>
    </lineage>
</organism>
<feature type="domain" description="Transposase Tc1-like" evidence="1">
    <location>
        <begin position="49"/>
        <end position="118"/>
    </location>
</feature>
<dbReference type="Ensembl" id="ENSELUT00000091122.1">
    <property type="protein sequence ID" value="ENSELUP00000096534.1"/>
    <property type="gene ID" value="ENSELUG00000035221.1"/>
</dbReference>
<dbReference type="InterPro" id="IPR002492">
    <property type="entry name" value="Transposase_Tc1-like"/>
</dbReference>
<reference evidence="2 3" key="1">
    <citation type="submission" date="2020-02" db="EMBL/GenBank/DDBJ databases">
        <title>Esox lucius (northern pike) genome, fEsoLuc1, primary haplotype.</title>
        <authorList>
            <person name="Myers G."/>
            <person name="Karagic N."/>
            <person name="Meyer A."/>
            <person name="Pippel M."/>
            <person name="Reichard M."/>
            <person name="Winkler S."/>
            <person name="Tracey A."/>
            <person name="Sims Y."/>
            <person name="Howe K."/>
            <person name="Rhie A."/>
            <person name="Formenti G."/>
            <person name="Durbin R."/>
            <person name="Fedrigo O."/>
            <person name="Jarvis E.D."/>
        </authorList>
    </citation>
    <scope>NUCLEOTIDE SEQUENCE [LARGE SCALE GENOMIC DNA]</scope>
</reference>
<dbReference type="InterPro" id="IPR052338">
    <property type="entry name" value="Transposase_5"/>
</dbReference>
<dbReference type="Proteomes" id="UP000265140">
    <property type="component" value="Chromosome 11"/>
</dbReference>
<dbReference type="Ensembl" id="ENSELUT00000091463.1">
    <property type="protein sequence ID" value="ENSELUP00000092008.1"/>
    <property type="gene ID" value="ENSELUG00000035221.1"/>
</dbReference>
<dbReference type="Pfam" id="PF01498">
    <property type="entry name" value="HTH_Tnp_Tc3_2"/>
    <property type="match status" value="1"/>
</dbReference>